<dbReference type="Gene3D" id="2.60.40.420">
    <property type="entry name" value="Cupredoxins - blue copper proteins"/>
    <property type="match status" value="1"/>
</dbReference>
<keyword evidence="5" id="KW-0732">Signal</keyword>
<keyword evidence="3" id="KW-0186">Copper</keyword>
<evidence type="ECO:0000256" key="4">
    <source>
        <dbReference type="SAM" id="MobiDB-lite"/>
    </source>
</evidence>
<feature type="chain" id="PRO_5043803086" evidence="5">
    <location>
        <begin position="22"/>
        <end position="133"/>
    </location>
</feature>
<dbReference type="InterPro" id="IPR008972">
    <property type="entry name" value="Cupredoxin"/>
</dbReference>
<dbReference type="PANTHER" id="PTHR42838">
    <property type="entry name" value="CYTOCHROME C OXIDASE SUBUNIT II"/>
    <property type="match status" value="1"/>
</dbReference>
<dbReference type="InterPro" id="IPR028096">
    <property type="entry name" value="EfeO_Cupredoxin"/>
</dbReference>
<feature type="domain" description="EfeO-type cupredoxin-like" evidence="6">
    <location>
        <begin position="41"/>
        <end position="131"/>
    </location>
</feature>
<dbReference type="STRING" id="162209.IJ22_31480"/>
<name>A0A0U2WAY0_9BACL</name>
<reference evidence="8" key="1">
    <citation type="submission" date="2015-12" db="EMBL/GenBank/DDBJ databases">
        <title>Complete genome sequences of two moderately thermophilic Paenibacillus species.</title>
        <authorList>
            <person name="Butler R.III."/>
            <person name="Wang J."/>
            <person name="Stark B.C."/>
            <person name="Pombert J.-F."/>
        </authorList>
    </citation>
    <scope>NUCLEOTIDE SEQUENCE [LARGE SCALE GENOMIC DNA]</scope>
    <source>
        <strain evidence="8">32O-Y</strain>
    </source>
</reference>
<dbReference type="KEGG" id="pnp:IJ22_31480"/>
<feature type="region of interest" description="Disordered" evidence="4">
    <location>
        <begin position="26"/>
        <end position="45"/>
    </location>
</feature>
<reference evidence="7 8" key="2">
    <citation type="journal article" date="2016" name="Genome Announc.">
        <title>Complete Genome Sequences of Two Interactive Moderate Thermophiles, Paenibacillus napthalenovorans 32O-Y and Paenibacillus sp. 32O-W.</title>
        <authorList>
            <person name="Butler R.R.III."/>
            <person name="Wang J."/>
            <person name="Stark B.C."/>
            <person name="Pombert J.F."/>
        </authorList>
    </citation>
    <scope>NUCLEOTIDE SEQUENCE [LARGE SCALE GENOMIC DNA]</scope>
    <source>
        <strain evidence="7 8">32O-Y</strain>
    </source>
</reference>
<evidence type="ECO:0000256" key="2">
    <source>
        <dbReference type="ARBA" id="ARBA00022723"/>
    </source>
</evidence>
<evidence type="ECO:0000256" key="3">
    <source>
        <dbReference type="ARBA" id="ARBA00023008"/>
    </source>
</evidence>
<feature type="signal peptide" evidence="5">
    <location>
        <begin position="1"/>
        <end position="21"/>
    </location>
</feature>
<dbReference type="RefSeq" id="WP_062409440.1">
    <property type="nucleotide sequence ID" value="NZ_BJCS01000017.1"/>
</dbReference>
<dbReference type="GO" id="GO:0046872">
    <property type="term" value="F:metal ion binding"/>
    <property type="evidence" value="ECO:0007669"/>
    <property type="project" value="UniProtKB-KW"/>
</dbReference>
<dbReference type="PATRIC" id="fig|162209.4.peg.3368"/>
<evidence type="ECO:0000256" key="1">
    <source>
        <dbReference type="ARBA" id="ARBA00004196"/>
    </source>
</evidence>
<evidence type="ECO:0000256" key="5">
    <source>
        <dbReference type="SAM" id="SignalP"/>
    </source>
</evidence>
<accession>A0A0U2WAY0</accession>
<evidence type="ECO:0000259" key="6">
    <source>
        <dbReference type="Pfam" id="PF13473"/>
    </source>
</evidence>
<dbReference type="InterPro" id="IPR051403">
    <property type="entry name" value="NosZ/Cyto_c_oxidase_sub2"/>
</dbReference>
<protein>
    <submittedName>
        <fullName evidence="7">Cupredoxin</fullName>
    </submittedName>
</protein>
<organism evidence="7 8">
    <name type="scientific">Paenibacillus naphthalenovorans</name>
    <dbReference type="NCBI Taxonomy" id="162209"/>
    <lineage>
        <taxon>Bacteria</taxon>
        <taxon>Bacillati</taxon>
        <taxon>Bacillota</taxon>
        <taxon>Bacilli</taxon>
        <taxon>Bacillales</taxon>
        <taxon>Paenibacillaceae</taxon>
        <taxon>Paenibacillus</taxon>
    </lineage>
</organism>
<dbReference type="PANTHER" id="PTHR42838:SF2">
    <property type="entry name" value="NITROUS-OXIDE REDUCTASE"/>
    <property type="match status" value="1"/>
</dbReference>
<dbReference type="GO" id="GO:0030313">
    <property type="term" value="C:cell envelope"/>
    <property type="evidence" value="ECO:0007669"/>
    <property type="project" value="UniProtKB-SubCell"/>
</dbReference>
<evidence type="ECO:0000313" key="8">
    <source>
        <dbReference type="Proteomes" id="UP000061660"/>
    </source>
</evidence>
<dbReference type="EMBL" id="CP013652">
    <property type="protein sequence ID" value="ALS23518.1"/>
    <property type="molecule type" value="Genomic_DNA"/>
</dbReference>
<gene>
    <name evidence="7" type="ORF">IJ22_31480</name>
</gene>
<dbReference type="Pfam" id="PF13473">
    <property type="entry name" value="Cupredoxin_1"/>
    <property type="match status" value="1"/>
</dbReference>
<keyword evidence="2" id="KW-0479">Metal-binding</keyword>
<dbReference type="SUPFAM" id="SSF49503">
    <property type="entry name" value="Cupredoxins"/>
    <property type="match status" value="1"/>
</dbReference>
<feature type="compositionally biased region" description="Polar residues" evidence="4">
    <location>
        <begin position="26"/>
        <end position="35"/>
    </location>
</feature>
<dbReference type="PROSITE" id="PS51257">
    <property type="entry name" value="PROKAR_LIPOPROTEIN"/>
    <property type="match status" value="1"/>
</dbReference>
<dbReference type="Proteomes" id="UP000061660">
    <property type="component" value="Chromosome"/>
</dbReference>
<sequence precursor="true">MKKWMISIVAVGLIIALSACGTKPQASQPAANENTAGGAAGSSASSQEVKLIATNFAFDQKEYKVKKGQEVTFTLENKEGLHGIAINGLKVNLDNNKKSATVIVDKEGSYDIICSIPCGSGHMAMRAKLIVEA</sequence>
<dbReference type="OrthoDB" id="279535at2"/>
<comment type="subcellular location">
    <subcellularLocation>
        <location evidence="1">Cell envelope</location>
    </subcellularLocation>
</comment>
<dbReference type="AlphaFoldDB" id="A0A0U2WAY0"/>
<proteinExistence type="predicted"/>
<evidence type="ECO:0000313" key="7">
    <source>
        <dbReference type="EMBL" id="ALS23518.1"/>
    </source>
</evidence>
<keyword evidence="8" id="KW-1185">Reference proteome</keyword>